<evidence type="ECO:0000313" key="5">
    <source>
        <dbReference type="EMBL" id="RTQ34388.1"/>
    </source>
</evidence>
<evidence type="ECO:0000313" key="6">
    <source>
        <dbReference type="Proteomes" id="UP000267418"/>
    </source>
</evidence>
<protein>
    <submittedName>
        <fullName evidence="5">Helix-turn-helix domain-containing protein</fullName>
    </submittedName>
</protein>
<evidence type="ECO:0000256" key="2">
    <source>
        <dbReference type="ARBA" id="ARBA00023125"/>
    </source>
</evidence>
<dbReference type="InterPro" id="IPR035418">
    <property type="entry name" value="AraC-bd_2"/>
</dbReference>
<dbReference type="AlphaFoldDB" id="A0A3S0Q9W6"/>
<evidence type="ECO:0000256" key="1">
    <source>
        <dbReference type="ARBA" id="ARBA00023015"/>
    </source>
</evidence>
<dbReference type="Pfam" id="PF14525">
    <property type="entry name" value="AraC_binding_2"/>
    <property type="match status" value="1"/>
</dbReference>
<feature type="domain" description="HTH araC/xylS-type" evidence="4">
    <location>
        <begin position="213"/>
        <end position="314"/>
    </location>
</feature>
<keyword evidence="2" id="KW-0238">DNA-binding</keyword>
<dbReference type="Gene3D" id="2.60.120.10">
    <property type="entry name" value="Jelly Rolls"/>
    <property type="match status" value="1"/>
</dbReference>
<name>A0A3S0Q9W6_9BURK</name>
<keyword evidence="6" id="KW-1185">Reference proteome</keyword>
<keyword evidence="3" id="KW-0804">Transcription</keyword>
<dbReference type="Gene3D" id="1.10.10.60">
    <property type="entry name" value="Homeodomain-like"/>
    <property type="match status" value="1"/>
</dbReference>
<dbReference type="Proteomes" id="UP000267418">
    <property type="component" value="Unassembled WGS sequence"/>
</dbReference>
<dbReference type="RefSeq" id="WP_126469337.1">
    <property type="nucleotide sequence ID" value="NZ_RXOE01000002.1"/>
</dbReference>
<dbReference type="PANTHER" id="PTHR46796:SF6">
    <property type="entry name" value="ARAC SUBFAMILY"/>
    <property type="match status" value="1"/>
</dbReference>
<evidence type="ECO:0000256" key="3">
    <source>
        <dbReference type="ARBA" id="ARBA00023163"/>
    </source>
</evidence>
<proteinExistence type="predicted"/>
<dbReference type="GO" id="GO:0043565">
    <property type="term" value="F:sequence-specific DNA binding"/>
    <property type="evidence" value="ECO:0007669"/>
    <property type="project" value="InterPro"/>
</dbReference>
<evidence type="ECO:0000259" key="4">
    <source>
        <dbReference type="PROSITE" id="PS01124"/>
    </source>
</evidence>
<dbReference type="PRINTS" id="PR00032">
    <property type="entry name" value="HTHARAC"/>
</dbReference>
<dbReference type="InterPro" id="IPR011051">
    <property type="entry name" value="RmlC_Cupin_sf"/>
</dbReference>
<gene>
    <name evidence="5" type="ORF">EJP69_08085</name>
</gene>
<keyword evidence="1" id="KW-0805">Transcription regulation</keyword>
<dbReference type="InterPro" id="IPR009057">
    <property type="entry name" value="Homeodomain-like_sf"/>
</dbReference>
<reference evidence="5 6" key="1">
    <citation type="submission" date="2018-12" db="EMBL/GenBank/DDBJ databases">
        <title>The genome of Variovorax gossypii DSM 100435.</title>
        <authorList>
            <person name="Gao J."/>
            <person name="Sun J."/>
        </authorList>
    </citation>
    <scope>NUCLEOTIDE SEQUENCE [LARGE SCALE GENOMIC DNA]</scope>
    <source>
        <strain evidence="5 6">DSM 100435</strain>
    </source>
</reference>
<dbReference type="InterPro" id="IPR018060">
    <property type="entry name" value="HTH_AraC"/>
</dbReference>
<dbReference type="SUPFAM" id="SSF46689">
    <property type="entry name" value="Homeodomain-like"/>
    <property type="match status" value="1"/>
</dbReference>
<dbReference type="EMBL" id="RXOE01000002">
    <property type="protein sequence ID" value="RTQ34388.1"/>
    <property type="molecule type" value="Genomic_DNA"/>
</dbReference>
<dbReference type="InterPro" id="IPR050204">
    <property type="entry name" value="AraC_XylS_family_regulators"/>
</dbReference>
<comment type="caution">
    <text evidence="5">The sequence shown here is derived from an EMBL/GenBank/DDBJ whole genome shotgun (WGS) entry which is preliminary data.</text>
</comment>
<dbReference type="Pfam" id="PF12833">
    <property type="entry name" value="HTH_18"/>
    <property type="match status" value="1"/>
</dbReference>
<organism evidence="5 6">
    <name type="scientific">Variovorax gossypii</name>
    <dbReference type="NCBI Taxonomy" id="1679495"/>
    <lineage>
        <taxon>Bacteria</taxon>
        <taxon>Pseudomonadati</taxon>
        <taxon>Pseudomonadota</taxon>
        <taxon>Betaproteobacteria</taxon>
        <taxon>Burkholderiales</taxon>
        <taxon>Comamonadaceae</taxon>
        <taxon>Variovorax</taxon>
    </lineage>
</organism>
<dbReference type="InterPro" id="IPR020449">
    <property type="entry name" value="Tscrpt_reg_AraC-type_HTH"/>
</dbReference>
<sequence length="327" mass="36666">MNALHFSTLLEHPADRQACWGRINTSYFGALSVQCLDAGTFDARMDAYELGPLGMFMIEAPSHRVARPDTRSEIALDEHYKLVLQLEGHGHISQRDREFHLHPGDWSLYDPRVPYAITNPERSRLLAITIPRQQFKGMKIPDLHTCEAHTPAMQGLYAVLGSFLTSLADQLPSLPNAVGRSVSDTVLGLLASTLATHSDEQFGAHPVPGVLKARVKQFVHAHLADPALSLDLIAQQLRCSKRYLHRVFEDEDQTLDRFIWQMRLERCGEALRNAAGRRASVSEIAFAWGFNSSAHFCRAFKAQYGVSPREFQRREAEKPAASAMLTH</sequence>
<dbReference type="InterPro" id="IPR014710">
    <property type="entry name" value="RmlC-like_jellyroll"/>
</dbReference>
<dbReference type="SMART" id="SM00342">
    <property type="entry name" value="HTH_ARAC"/>
    <property type="match status" value="1"/>
</dbReference>
<dbReference type="PANTHER" id="PTHR46796">
    <property type="entry name" value="HTH-TYPE TRANSCRIPTIONAL ACTIVATOR RHAS-RELATED"/>
    <property type="match status" value="1"/>
</dbReference>
<dbReference type="SUPFAM" id="SSF51182">
    <property type="entry name" value="RmlC-like cupins"/>
    <property type="match status" value="1"/>
</dbReference>
<accession>A0A3S0Q9W6</accession>
<dbReference type="GO" id="GO:0003700">
    <property type="term" value="F:DNA-binding transcription factor activity"/>
    <property type="evidence" value="ECO:0007669"/>
    <property type="project" value="InterPro"/>
</dbReference>
<dbReference type="OrthoDB" id="9178898at2"/>
<dbReference type="PROSITE" id="PS01124">
    <property type="entry name" value="HTH_ARAC_FAMILY_2"/>
    <property type="match status" value="1"/>
</dbReference>